<dbReference type="Pfam" id="PF02630">
    <property type="entry name" value="SCO1-SenC"/>
    <property type="match status" value="1"/>
</dbReference>
<organism evidence="1 2">
    <name type="scientific">Falsiroseomonas oleicola</name>
    <dbReference type="NCBI Taxonomy" id="2801474"/>
    <lineage>
        <taxon>Bacteria</taxon>
        <taxon>Pseudomonadati</taxon>
        <taxon>Pseudomonadota</taxon>
        <taxon>Alphaproteobacteria</taxon>
        <taxon>Acetobacterales</taxon>
        <taxon>Roseomonadaceae</taxon>
        <taxon>Falsiroseomonas</taxon>
    </lineage>
</organism>
<accession>A0ABS6H3V1</accession>
<dbReference type="PANTHER" id="PTHR12151">
    <property type="entry name" value="ELECTRON TRANSPORT PROTIN SCO1/SENC FAMILY MEMBER"/>
    <property type="match status" value="1"/>
</dbReference>
<evidence type="ECO:0000313" key="1">
    <source>
        <dbReference type="EMBL" id="MBU8543345.1"/>
    </source>
</evidence>
<gene>
    <name evidence="1" type="ORF">JJQ90_06485</name>
</gene>
<keyword evidence="2" id="KW-1185">Reference proteome</keyword>
<evidence type="ECO:0000313" key="2">
    <source>
        <dbReference type="Proteomes" id="UP000689967"/>
    </source>
</evidence>
<sequence length="217" mass="23048">MRALRLVRRLAWGGVVLLSGLLLAVAGGWLVTDGPLGPPPVASGPASLQIGGPFELTDHTGRAVTERDFLGRPMAIFFGFTYCPDICPTTLGDMTSFIAALGEGADRLHWVFVSVDAGRDTPQAMADYLSAFDPRIRGLSGNEAQIARAAEAFRISYRRVPLEGGGYTMDHTASVLLLDAAGRFAGTIDYKESETVAVEKLRLLAGRSEAESPSPPG</sequence>
<proteinExistence type="predicted"/>
<dbReference type="EMBL" id="JAERQM010000001">
    <property type="protein sequence ID" value="MBU8543345.1"/>
    <property type="molecule type" value="Genomic_DNA"/>
</dbReference>
<reference evidence="1 2" key="1">
    <citation type="submission" date="2021-01" db="EMBL/GenBank/DDBJ databases">
        <title>Roseomonas sp. nov, a bacterium isolated from an oil production mixture in Yumen Oilfield.</title>
        <authorList>
            <person name="Wu D."/>
        </authorList>
    </citation>
    <scope>NUCLEOTIDE SEQUENCE [LARGE SCALE GENOMIC DNA]</scope>
    <source>
        <strain evidence="1 2">ROY-5-3</strain>
    </source>
</reference>
<dbReference type="InterPro" id="IPR003782">
    <property type="entry name" value="SCO1/SenC"/>
</dbReference>
<name>A0ABS6H3V1_9PROT</name>
<dbReference type="CDD" id="cd02968">
    <property type="entry name" value="SCO"/>
    <property type="match status" value="1"/>
</dbReference>
<dbReference type="RefSeq" id="WP_216873615.1">
    <property type="nucleotide sequence ID" value="NZ_JAERQM010000001.1"/>
</dbReference>
<comment type="caution">
    <text evidence="1">The sequence shown here is derived from an EMBL/GenBank/DDBJ whole genome shotgun (WGS) entry which is preliminary data.</text>
</comment>
<protein>
    <submittedName>
        <fullName evidence="1">SCO family protein</fullName>
    </submittedName>
</protein>
<dbReference type="PANTHER" id="PTHR12151:SF25">
    <property type="entry name" value="LINALOOL DEHYDRATASE_ISOMERASE DOMAIN-CONTAINING PROTEIN"/>
    <property type="match status" value="1"/>
</dbReference>
<dbReference type="Proteomes" id="UP000689967">
    <property type="component" value="Unassembled WGS sequence"/>
</dbReference>